<dbReference type="EMBL" id="JRES01001712">
    <property type="protein sequence ID" value="KNC20588.1"/>
    <property type="molecule type" value="Genomic_DNA"/>
</dbReference>
<organism evidence="1 2">
    <name type="scientific">Lucilia cuprina</name>
    <name type="common">Green bottle fly</name>
    <name type="synonym">Australian sheep blowfly</name>
    <dbReference type="NCBI Taxonomy" id="7375"/>
    <lineage>
        <taxon>Eukaryota</taxon>
        <taxon>Metazoa</taxon>
        <taxon>Ecdysozoa</taxon>
        <taxon>Arthropoda</taxon>
        <taxon>Hexapoda</taxon>
        <taxon>Insecta</taxon>
        <taxon>Pterygota</taxon>
        <taxon>Neoptera</taxon>
        <taxon>Endopterygota</taxon>
        <taxon>Diptera</taxon>
        <taxon>Brachycera</taxon>
        <taxon>Muscomorpha</taxon>
        <taxon>Oestroidea</taxon>
        <taxon>Calliphoridae</taxon>
        <taxon>Luciliinae</taxon>
        <taxon>Lucilia</taxon>
    </lineage>
</organism>
<accession>A0A0L0BKY2</accession>
<evidence type="ECO:0000313" key="2">
    <source>
        <dbReference type="Proteomes" id="UP000037069"/>
    </source>
</evidence>
<protein>
    <submittedName>
        <fullName evidence="1">Uncharacterized protein</fullName>
    </submittedName>
</protein>
<evidence type="ECO:0000313" key="1">
    <source>
        <dbReference type="EMBL" id="KNC20588.1"/>
    </source>
</evidence>
<dbReference type="AlphaFoldDB" id="A0A0L0BKY2"/>
<sequence>MLIPASLQDTPEPTTQFILDQFVKHLVVYSLGWLQLLKDMSWARTKQYNWNGSFGNEAYHRYQEKKLTEKKKMLLVFVKLTQQFLMSSQEATTRYCPSSKSIVNPQIMKRQQKVKVSHSYPTILSLMIVLDFDKKSGSFFNLCRVDNAKASSYPNDRPCVVTSLILPDL</sequence>
<comment type="caution">
    <text evidence="1">The sequence shown here is derived from an EMBL/GenBank/DDBJ whole genome shotgun (WGS) entry which is preliminary data.</text>
</comment>
<dbReference type="Proteomes" id="UP000037069">
    <property type="component" value="Unassembled WGS sequence"/>
</dbReference>
<reference evidence="1 2" key="1">
    <citation type="journal article" date="2015" name="Nat. Commun.">
        <title>Lucilia cuprina genome unlocks parasitic fly biology to underpin future interventions.</title>
        <authorList>
            <person name="Anstead C.A."/>
            <person name="Korhonen P.K."/>
            <person name="Young N.D."/>
            <person name="Hall R.S."/>
            <person name="Jex A.R."/>
            <person name="Murali S.C."/>
            <person name="Hughes D.S."/>
            <person name="Lee S.F."/>
            <person name="Perry T."/>
            <person name="Stroehlein A.J."/>
            <person name="Ansell B.R."/>
            <person name="Breugelmans B."/>
            <person name="Hofmann A."/>
            <person name="Qu J."/>
            <person name="Dugan S."/>
            <person name="Lee S.L."/>
            <person name="Chao H."/>
            <person name="Dinh H."/>
            <person name="Han Y."/>
            <person name="Doddapaneni H.V."/>
            <person name="Worley K.C."/>
            <person name="Muzny D.M."/>
            <person name="Ioannidis P."/>
            <person name="Waterhouse R.M."/>
            <person name="Zdobnov E.M."/>
            <person name="James P.J."/>
            <person name="Bagnall N.H."/>
            <person name="Kotze A.C."/>
            <person name="Gibbs R.A."/>
            <person name="Richards S."/>
            <person name="Batterham P."/>
            <person name="Gasser R.B."/>
        </authorList>
    </citation>
    <scope>NUCLEOTIDE SEQUENCE [LARGE SCALE GENOMIC DNA]</scope>
    <source>
        <strain evidence="1 2">LS</strain>
        <tissue evidence="1">Full body</tissue>
    </source>
</reference>
<proteinExistence type="predicted"/>
<keyword evidence="2" id="KW-1185">Reference proteome</keyword>
<gene>
    <name evidence="1" type="ORF">FF38_00409</name>
</gene>
<name>A0A0L0BKY2_LUCCU</name>